<dbReference type="Pfam" id="PF10604">
    <property type="entry name" value="Polyketide_cyc2"/>
    <property type="match status" value="1"/>
</dbReference>
<gene>
    <name evidence="1" type="ORF">NLF92_12005</name>
</gene>
<protein>
    <submittedName>
        <fullName evidence="1">SRPBCC family protein</fullName>
    </submittedName>
</protein>
<dbReference type="RefSeq" id="WP_254102296.1">
    <property type="nucleotide sequence ID" value="NZ_JANATA010000028.1"/>
</dbReference>
<dbReference type="EMBL" id="JANATA010000028">
    <property type="protein sequence ID" value="MCP3429668.1"/>
    <property type="molecule type" value="Genomic_DNA"/>
</dbReference>
<dbReference type="CDD" id="cd07821">
    <property type="entry name" value="PYR_PYL_RCAR_like"/>
    <property type="match status" value="1"/>
</dbReference>
<proteinExistence type="predicted"/>
<sequence>MFAAKIERVIDKPIQDVFRLLSDHANYTDYPGVERAELLEEGTNERNGKGALRVIGAGPLEFVERITAFERPFRMDYHIESAKPFHIEHTKGEIKLIQQGSGTKVVWETAGYFTLPILGPLFDRLLQAKIGSAFGGILKGIANK</sequence>
<evidence type="ECO:0000313" key="2">
    <source>
        <dbReference type="Proteomes" id="UP001165413"/>
    </source>
</evidence>
<keyword evidence="2" id="KW-1185">Reference proteome</keyword>
<dbReference type="Proteomes" id="UP001165413">
    <property type="component" value="Unassembled WGS sequence"/>
</dbReference>
<reference evidence="1" key="1">
    <citation type="submission" date="2022-07" db="EMBL/GenBank/DDBJ databases">
        <title>Characterization of the Novel Bacterium Alteromonas immobilis LMIT006 and Alteromonas gregis LMIT007.</title>
        <authorList>
            <person name="Lin X."/>
        </authorList>
    </citation>
    <scope>NUCLEOTIDE SEQUENCE</scope>
    <source>
        <strain evidence="1">LMIT007</strain>
    </source>
</reference>
<dbReference type="Gene3D" id="3.30.530.20">
    <property type="match status" value="1"/>
</dbReference>
<organism evidence="1 2">
    <name type="scientific">Opacimonas viscosa</name>
    <dbReference type="NCBI Taxonomy" id="2961944"/>
    <lineage>
        <taxon>Bacteria</taxon>
        <taxon>Pseudomonadati</taxon>
        <taxon>Pseudomonadota</taxon>
        <taxon>Gammaproteobacteria</taxon>
        <taxon>Alteromonadales</taxon>
        <taxon>Alteromonadaceae</taxon>
        <taxon>Opacimonas</taxon>
    </lineage>
</organism>
<dbReference type="InterPro" id="IPR019587">
    <property type="entry name" value="Polyketide_cyclase/dehydratase"/>
</dbReference>
<comment type="caution">
    <text evidence="1">The sequence shown here is derived from an EMBL/GenBank/DDBJ whole genome shotgun (WGS) entry which is preliminary data.</text>
</comment>
<dbReference type="AlphaFoldDB" id="A0AA42BM72"/>
<dbReference type="SUPFAM" id="SSF55961">
    <property type="entry name" value="Bet v1-like"/>
    <property type="match status" value="1"/>
</dbReference>
<accession>A0AA42BM72</accession>
<name>A0AA42BM72_9ALTE</name>
<dbReference type="InterPro" id="IPR023393">
    <property type="entry name" value="START-like_dom_sf"/>
</dbReference>
<evidence type="ECO:0000313" key="1">
    <source>
        <dbReference type="EMBL" id="MCP3429668.1"/>
    </source>
</evidence>